<proteinExistence type="predicted"/>
<dbReference type="AlphaFoldDB" id="A0A3S5FCZ4"/>
<keyword evidence="2" id="KW-1185">Reference proteome</keyword>
<sequence length="168" mass="18123">MPQRHRKTAACNDRHHTVHAPTTGLIAAIDGVLTEMDLSRPGRLRPSPDIARLVITENSHAITGAKSRGNCVGSNSGGSSNRRFNEQALHRERRVKNYLEEDGEGCATSADGAEVQSERGQLIGHSLEPVRSGGDSAPATSLARLERPNFQSVMVSIVTKPNSEAIFF</sequence>
<comment type="caution">
    <text evidence="1">The sequence shown here is derived from an EMBL/GenBank/DDBJ whole genome shotgun (WGS) entry which is preliminary data.</text>
</comment>
<dbReference type="Proteomes" id="UP000784294">
    <property type="component" value="Unassembled WGS sequence"/>
</dbReference>
<protein>
    <submittedName>
        <fullName evidence="1">Uncharacterized protein</fullName>
    </submittedName>
</protein>
<name>A0A3S5FCZ4_9PLAT</name>
<evidence type="ECO:0000313" key="1">
    <source>
        <dbReference type="EMBL" id="VEL15671.1"/>
    </source>
</evidence>
<reference evidence="1" key="1">
    <citation type="submission" date="2018-11" db="EMBL/GenBank/DDBJ databases">
        <authorList>
            <consortium name="Pathogen Informatics"/>
        </authorList>
    </citation>
    <scope>NUCLEOTIDE SEQUENCE</scope>
</reference>
<organism evidence="1 2">
    <name type="scientific">Protopolystoma xenopodis</name>
    <dbReference type="NCBI Taxonomy" id="117903"/>
    <lineage>
        <taxon>Eukaryota</taxon>
        <taxon>Metazoa</taxon>
        <taxon>Spiralia</taxon>
        <taxon>Lophotrochozoa</taxon>
        <taxon>Platyhelminthes</taxon>
        <taxon>Monogenea</taxon>
        <taxon>Polyopisthocotylea</taxon>
        <taxon>Polystomatidea</taxon>
        <taxon>Polystomatidae</taxon>
        <taxon>Protopolystoma</taxon>
    </lineage>
</organism>
<accession>A0A3S5FCZ4</accession>
<evidence type="ECO:0000313" key="2">
    <source>
        <dbReference type="Proteomes" id="UP000784294"/>
    </source>
</evidence>
<dbReference type="EMBL" id="CAAALY010025422">
    <property type="protein sequence ID" value="VEL15671.1"/>
    <property type="molecule type" value="Genomic_DNA"/>
</dbReference>
<gene>
    <name evidence="1" type="ORF">PXEA_LOCUS9111</name>
</gene>